<evidence type="ECO:0000313" key="2">
    <source>
        <dbReference type="EMBL" id="KPC53086.1"/>
    </source>
</evidence>
<proteinExistence type="predicted"/>
<reference evidence="2 3" key="1">
    <citation type="submission" date="2015-07" db="EMBL/GenBank/DDBJ databases">
        <title>Draft genome sequence of the Amantichitinum ursilacus IGB-41, a new chitin-degrading bacterium.</title>
        <authorList>
            <person name="Kirstahler P."/>
            <person name="Guenther M."/>
            <person name="Grumaz C."/>
            <person name="Rupp S."/>
            <person name="Zibek S."/>
            <person name="Sohn K."/>
        </authorList>
    </citation>
    <scope>NUCLEOTIDE SEQUENCE [LARGE SCALE GENOMIC DNA]</scope>
    <source>
        <strain evidence="2 3">IGB-41</strain>
    </source>
</reference>
<dbReference type="Proteomes" id="UP000037939">
    <property type="component" value="Unassembled WGS sequence"/>
</dbReference>
<gene>
    <name evidence="2" type="ORF">WG78_11365</name>
</gene>
<organism evidence="2 3">
    <name type="scientific">Amantichitinum ursilacus</name>
    <dbReference type="NCBI Taxonomy" id="857265"/>
    <lineage>
        <taxon>Bacteria</taxon>
        <taxon>Pseudomonadati</taxon>
        <taxon>Pseudomonadota</taxon>
        <taxon>Betaproteobacteria</taxon>
        <taxon>Neisseriales</taxon>
        <taxon>Chitinibacteraceae</taxon>
        <taxon>Amantichitinum</taxon>
    </lineage>
</organism>
<dbReference type="OrthoDB" id="9806844at2"/>
<evidence type="ECO:0000313" key="3">
    <source>
        <dbReference type="Proteomes" id="UP000037939"/>
    </source>
</evidence>
<accession>A0A0N0XKA4</accession>
<keyword evidence="2" id="KW-0863">Zinc-finger</keyword>
<dbReference type="STRING" id="857265.WG78_11365"/>
<dbReference type="RefSeq" id="WP_053937919.1">
    <property type="nucleotide sequence ID" value="NZ_LAQT01000008.1"/>
</dbReference>
<dbReference type="Pfam" id="PF10276">
    <property type="entry name" value="zf-CHCC"/>
    <property type="match status" value="1"/>
</dbReference>
<dbReference type="Gene3D" id="2.60.260.40">
    <property type="entry name" value="q5lls5 like domains"/>
    <property type="match status" value="1"/>
</dbReference>
<dbReference type="InterPro" id="IPR019401">
    <property type="entry name" value="Znf_CHCC"/>
</dbReference>
<dbReference type="EMBL" id="LAQT01000008">
    <property type="protein sequence ID" value="KPC53086.1"/>
    <property type="molecule type" value="Genomic_DNA"/>
</dbReference>
<feature type="domain" description="Zinc finger CHCC-type" evidence="1">
    <location>
        <begin position="34"/>
        <end position="57"/>
    </location>
</feature>
<comment type="caution">
    <text evidence="2">The sequence shown here is derived from an EMBL/GenBank/DDBJ whole genome shotgun (WGS) entry which is preliminary data.</text>
</comment>
<dbReference type="PATRIC" id="fig|857265.3.peg.2334"/>
<dbReference type="GO" id="GO:0008270">
    <property type="term" value="F:zinc ion binding"/>
    <property type="evidence" value="ECO:0007669"/>
    <property type="project" value="UniProtKB-KW"/>
</dbReference>
<protein>
    <submittedName>
        <fullName evidence="2">Zinc-finger domain protein</fullName>
    </submittedName>
</protein>
<name>A0A0N0XKA4_9NEIS</name>
<keyword evidence="2" id="KW-0862">Zinc</keyword>
<keyword evidence="3" id="KW-1185">Reference proteome</keyword>
<evidence type="ECO:0000259" key="1">
    <source>
        <dbReference type="Pfam" id="PF10276"/>
    </source>
</evidence>
<sequence length="69" mass="7891">MTTTLKDNTQREIEIVASDLPLHCPMPDMMKWNAHPRVFLPIEKTGEALCPYCGTRYRIKAGEVLKGHH</sequence>
<keyword evidence="2" id="KW-0479">Metal-binding</keyword>
<dbReference type="AlphaFoldDB" id="A0A0N0XKA4"/>